<dbReference type="GO" id="GO:0005524">
    <property type="term" value="F:ATP binding"/>
    <property type="evidence" value="ECO:0007669"/>
    <property type="project" value="UniProtKB-KW"/>
</dbReference>
<protein>
    <submittedName>
        <fullName evidence="5">Lipid kinase</fullName>
    </submittedName>
</protein>
<evidence type="ECO:0000256" key="2">
    <source>
        <dbReference type="ARBA" id="ARBA00022741"/>
    </source>
</evidence>
<evidence type="ECO:0000256" key="1">
    <source>
        <dbReference type="ARBA" id="ARBA00022679"/>
    </source>
</evidence>
<dbReference type="Gene3D" id="3.40.50.10330">
    <property type="entry name" value="Probable inorganic polyphosphate/atp-NAD kinase, domain 1"/>
    <property type="match status" value="1"/>
</dbReference>
<dbReference type="Proteomes" id="UP000234752">
    <property type="component" value="Chromosome eg_1"/>
</dbReference>
<dbReference type="InterPro" id="IPR017438">
    <property type="entry name" value="ATP-NAD_kinase_N"/>
</dbReference>
<keyword evidence="1" id="KW-0808">Transferase</keyword>
<dbReference type="OrthoDB" id="9815110at2"/>
<dbReference type="RefSeq" id="WP_102110676.1">
    <property type="nucleotide sequence ID" value="NZ_BMGN01000005.1"/>
</dbReference>
<dbReference type="KEGG" id="ncb:C0V82_00610"/>
<dbReference type="InterPro" id="IPR050187">
    <property type="entry name" value="Lipid_Phosphate_FormReg"/>
</dbReference>
<organism evidence="5 6">
    <name type="scientific">Niveispirillum cyanobacteriorum</name>
    <dbReference type="NCBI Taxonomy" id="1612173"/>
    <lineage>
        <taxon>Bacteria</taxon>
        <taxon>Pseudomonadati</taxon>
        <taxon>Pseudomonadota</taxon>
        <taxon>Alphaproteobacteria</taxon>
        <taxon>Rhodospirillales</taxon>
        <taxon>Azospirillaceae</taxon>
        <taxon>Niveispirillum</taxon>
    </lineage>
</organism>
<dbReference type="InterPro" id="IPR016064">
    <property type="entry name" value="NAD/diacylglycerol_kinase_sf"/>
</dbReference>
<evidence type="ECO:0000313" key="6">
    <source>
        <dbReference type="Proteomes" id="UP000234752"/>
    </source>
</evidence>
<reference evidence="5 6" key="1">
    <citation type="submission" date="2017-12" db="EMBL/GenBank/DDBJ databases">
        <title>Genomes of bacteria within cyanobacterial aggregates.</title>
        <authorList>
            <person name="Cai H."/>
        </authorList>
    </citation>
    <scope>NUCLEOTIDE SEQUENCE [LARGE SCALE GENOMIC DNA]</scope>
    <source>
        <strain evidence="5 6">TH16</strain>
    </source>
</reference>
<evidence type="ECO:0000256" key="4">
    <source>
        <dbReference type="ARBA" id="ARBA00022840"/>
    </source>
</evidence>
<evidence type="ECO:0000313" key="5">
    <source>
        <dbReference type="EMBL" id="AUN28919.1"/>
    </source>
</evidence>
<dbReference type="InterPro" id="IPR001206">
    <property type="entry name" value="Diacylglycerol_kinase_cat_dom"/>
</dbReference>
<dbReference type="PANTHER" id="PTHR12358:SF106">
    <property type="entry name" value="LIPID KINASE YEGS"/>
    <property type="match status" value="1"/>
</dbReference>
<dbReference type="InterPro" id="IPR045540">
    <property type="entry name" value="YegS/DAGK_C"/>
</dbReference>
<dbReference type="Gene3D" id="2.60.200.40">
    <property type="match status" value="1"/>
</dbReference>
<keyword evidence="6" id="KW-1185">Reference proteome</keyword>
<dbReference type="PANTHER" id="PTHR12358">
    <property type="entry name" value="SPHINGOSINE KINASE"/>
    <property type="match status" value="1"/>
</dbReference>
<keyword evidence="4" id="KW-0067">ATP-binding</keyword>
<name>A0A2K9N761_9PROT</name>
<dbReference type="SMART" id="SM00046">
    <property type="entry name" value="DAGKc"/>
    <property type="match status" value="1"/>
</dbReference>
<dbReference type="PROSITE" id="PS50146">
    <property type="entry name" value="DAGK"/>
    <property type="match status" value="1"/>
</dbReference>
<dbReference type="Pfam" id="PF00781">
    <property type="entry name" value="DAGK_cat"/>
    <property type="match status" value="1"/>
</dbReference>
<dbReference type="GO" id="GO:0005886">
    <property type="term" value="C:plasma membrane"/>
    <property type="evidence" value="ECO:0007669"/>
    <property type="project" value="TreeGrafter"/>
</dbReference>
<keyword evidence="2" id="KW-0547">Nucleotide-binding</keyword>
<dbReference type="GO" id="GO:0016301">
    <property type="term" value="F:kinase activity"/>
    <property type="evidence" value="ECO:0007669"/>
    <property type="project" value="UniProtKB-KW"/>
</dbReference>
<dbReference type="AlphaFoldDB" id="A0A2K9N761"/>
<accession>A0A2K9N761</accession>
<sequence>MSHGLDRQVAIIFNPVAGRRRPGLVEQVMASATDAGAVVSLHTTDAAGHATSIARDLARSGTADVIVAAGGDGTINEVVNGMAASGLSDLPPLGVVPLGTANVLAHELGLTGSAARIGRQLALGPARTIHAGIANGRLFTMMAGVGMDARVVAGIDPTVKRRIGKGAYALGGLREILAGPALDYDVVLTAPDGGISRHRAVSCILCKGHFYAGTFVLAPDVRLEQPLLHAVLFTRPGRLAALIYAGAMTLGLLPGRSDVLILPAIAARIEGPVAEPVQGDGDTVARLPVDISIWKGRLRVVGGED</sequence>
<evidence type="ECO:0000256" key="3">
    <source>
        <dbReference type="ARBA" id="ARBA00022777"/>
    </source>
</evidence>
<keyword evidence="3 5" id="KW-0418">Kinase</keyword>
<dbReference type="SUPFAM" id="SSF111331">
    <property type="entry name" value="NAD kinase/diacylglycerol kinase-like"/>
    <property type="match status" value="1"/>
</dbReference>
<gene>
    <name evidence="5" type="ORF">C0V82_00610</name>
</gene>
<dbReference type="Pfam" id="PF19279">
    <property type="entry name" value="YegS_C"/>
    <property type="match status" value="1"/>
</dbReference>
<dbReference type="EMBL" id="CP025611">
    <property type="protein sequence ID" value="AUN28919.1"/>
    <property type="molecule type" value="Genomic_DNA"/>
</dbReference>
<proteinExistence type="predicted"/>